<keyword evidence="1" id="KW-1133">Transmembrane helix</keyword>
<dbReference type="GeneID" id="68114757"/>
<evidence type="ECO:0000256" key="2">
    <source>
        <dbReference type="SAM" id="SignalP"/>
    </source>
</evidence>
<gene>
    <name evidence="3" type="ORF">FDP41_007539</name>
</gene>
<dbReference type="OMA" id="YEDDACQ"/>
<feature type="transmembrane region" description="Helical" evidence="1">
    <location>
        <begin position="178"/>
        <end position="197"/>
    </location>
</feature>
<reference evidence="3 4" key="1">
    <citation type="journal article" date="2019" name="Sci. Rep.">
        <title>Nanopore sequencing improves the draft genome of the human pathogenic amoeba Naegleria fowleri.</title>
        <authorList>
            <person name="Liechti N."/>
            <person name="Schurch N."/>
            <person name="Bruggmann R."/>
            <person name="Wittwer M."/>
        </authorList>
    </citation>
    <scope>NUCLEOTIDE SEQUENCE [LARGE SCALE GENOMIC DNA]</scope>
    <source>
        <strain evidence="3 4">ATCC 30894</strain>
    </source>
</reference>
<dbReference type="Proteomes" id="UP000444721">
    <property type="component" value="Unassembled WGS sequence"/>
</dbReference>
<accession>A0A6A5CBE9</accession>
<evidence type="ECO:0000313" key="4">
    <source>
        <dbReference type="Proteomes" id="UP000444721"/>
    </source>
</evidence>
<keyword evidence="1" id="KW-0812">Transmembrane</keyword>
<keyword evidence="4" id="KW-1185">Reference proteome</keyword>
<dbReference type="VEuPathDB" id="AmoebaDB:NF0089340"/>
<name>A0A6A5CBE9_NAEFO</name>
<evidence type="ECO:0008006" key="5">
    <source>
        <dbReference type="Google" id="ProtNLM"/>
    </source>
</evidence>
<evidence type="ECO:0000256" key="1">
    <source>
        <dbReference type="SAM" id="Phobius"/>
    </source>
</evidence>
<dbReference type="OrthoDB" id="10337351at2759"/>
<sequence length="198" mass="21670">MNHQALFAVLLLLALLATFVPSFSLGQTQFQMRSLYQGITCSGTPFRVVTQKITAQCNATDSCTKYQPEPNVLSYTQSCPSDFPAQANKKGEIYINTYTDASCSASSLSQYEVYQINTCMTSNVIFGPNAKSAKYVNCEKLVLYEDDACQKTSAEEAVTLNTCVASQKKVYRCGSATGQWMTSMVVIVLAALAFVIMM</sequence>
<dbReference type="VEuPathDB" id="AmoebaDB:NfTy_090230"/>
<feature type="chain" id="PRO_5025532580" description="SUEL-type lectin domain-containing protein" evidence="2">
    <location>
        <begin position="23"/>
        <end position="198"/>
    </location>
</feature>
<dbReference type="AlphaFoldDB" id="A0A6A5CBE9"/>
<dbReference type="EMBL" id="VFQX01000003">
    <property type="protein sequence ID" value="KAF0984362.1"/>
    <property type="molecule type" value="Genomic_DNA"/>
</dbReference>
<organism evidence="3 4">
    <name type="scientific">Naegleria fowleri</name>
    <name type="common">Brain eating amoeba</name>
    <dbReference type="NCBI Taxonomy" id="5763"/>
    <lineage>
        <taxon>Eukaryota</taxon>
        <taxon>Discoba</taxon>
        <taxon>Heterolobosea</taxon>
        <taxon>Tetramitia</taxon>
        <taxon>Eutetramitia</taxon>
        <taxon>Vahlkampfiidae</taxon>
        <taxon>Naegleria</taxon>
    </lineage>
</organism>
<keyword evidence="1" id="KW-0472">Membrane</keyword>
<keyword evidence="2" id="KW-0732">Signal</keyword>
<protein>
    <recommendedName>
        <fullName evidence="5">SUEL-type lectin domain-containing protein</fullName>
    </recommendedName>
</protein>
<feature type="signal peptide" evidence="2">
    <location>
        <begin position="1"/>
        <end position="22"/>
    </location>
</feature>
<comment type="caution">
    <text evidence="3">The sequence shown here is derived from an EMBL/GenBank/DDBJ whole genome shotgun (WGS) entry which is preliminary data.</text>
</comment>
<dbReference type="RefSeq" id="XP_044569075.1">
    <property type="nucleotide sequence ID" value="XM_044711295.1"/>
</dbReference>
<dbReference type="VEuPathDB" id="AmoebaDB:FDP41_007539"/>
<proteinExistence type="predicted"/>
<evidence type="ECO:0000313" key="3">
    <source>
        <dbReference type="EMBL" id="KAF0984362.1"/>
    </source>
</evidence>